<proteinExistence type="predicted"/>
<protein>
    <submittedName>
        <fullName evidence="3">Pimeloyl-ACP methyl ester carboxylesterase</fullName>
    </submittedName>
</protein>
<dbReference type="EMBL" id="FNWV01000009">
    <property type="protein sequence ID" value="SEH74469.1"/>
    <property type="molecule type" value="Genomic_DNA"/>
</dbReference>
<evidence type="ECO:0000256" key="1">
    <source>
        <dbReference type="SAM" id="Phobius"/>
    </source>
</evidence>
<dbReference type="Proteomes" id="UP000183190">
    <property type="component" value="Unassembled WGS sequence"/>
</dbReference>
<dbReference type="RefSeq" id="WP_074717780.1">
    <property type="nucleotide sequence ID" value="NZ_FNWV01000009.1"/>
</dbReference>
<dbReference type="Gene3D" id="3.40.50.1820">
    <property type="entry name" value="alpha/beta hydrolase"/>
    <property type="match status" value="1"/>
</dbReference>
<accession>A0A1H6KSA9</accession>
<reference evidence="3 4" key="1">
    <citation type="submission" date="2016-10" db="EMBL/GenBank/DDBJ databases">
        <authorList>
            <person name="de Groot N.N."/>
        </authorList>
    </citation>
    <scope>NUCLEOTIDE SEQUENCE [LARGE SCALE GENOMIC DNA]</scope>
    <source>
        <strain evidence="3 4">YAD2003</strain>
    </source>
</reference>
<dbReference type="Pfam" id="PF00561">
    <property type="entry name" value="Abhydrolase_1"/>
    <property type="match status" value="1"/>
</dbReference>
<organism evidence="3 4">
    <name type="scientific">Ruminococcus flavefaciens</name>
    <dbReference type="NCBI Taxonomy" id="1265"/>
    <lineage>
        <taxon>Bacteria</taxon>
        <taxon>Bacillati</taxon>
        <taxon>Bacillota</taxon>
        <taxon>Clostridia</taxon>
        <taxon>Eubacteriales</taxon>
        <taxon>Oscillospiraceae</taxon>
        <taxon>Ruminococcus</taxon>
    </lineage>
</organism>
<dbReference type="InterPro" id="IPR029058">
    <property type="entry name" value="AB_hydrolase_fold"/>
</dbReference>
<sequence length="351" mass="39983">MKKVIKKVFKVIGRMFLVLLTLFVILTIIFAFMKKSLRQKNMDILKADGFVNLVSAGDFDMNVNIFGDGKYKIISMPGSWDATLPIEMKKLSGYLDDDISIVAVTRPGYGVSGETKKDVTTEYIVESTRTALKNAGVEAPYILMAHSMSGPYVTYWENKYPEEVSGVIFNNSISSANEEMPEEGLPKFMRDAAVTIGTFANNTGWTTVKNALFAEEYDEYGEYSKDALAFEKASVPNYGEVRNYNVNMRTAWDSIKENDIPKVYITNDYETLEDAREYLMFLYGEVDEELAQELFEESQSEEHKEHRKKISEYCKSLGNCEEVNIPASHDISDQKPEEFVKEIEKLIDRIK</sequence>
<gene>
    <name evidence="3" type="ORF">SAMN02910265_02440</name>
</gene>
<dbReference type="OrthoDB" id="59888at2"/>
<keyword evidence="1" id="KW-1133">Transmembrane helix</keyword>
<feature type="domain" description="AB hydrolase-1" evidence="2">
    <location>
        <begin position="97"/>
        <end position="192"/>
    </location>
</feature>
<dbReference type="InterPro" id="IPR000073">
    <property type="entry name" value="AB_hydrolase_1"/>
</dbReference>
<evidence type="ECO:0000313" key="3">
    <source>
        <dbReference type="EMBL" id="SEH74469.1"/>
    </source>
</evidence>
<keyword evidence="1" id="KW-0812">Transmembrane</keyword>
<keyword evidence="1" id="KW-0472">Membrane</keyword>
<evidence type="ECO:0000313" key="4">
    <source>
        <dbReference type="Proteomes" id="UP000183190"/>
    </source>
</evidence>
<evidence type="ECO:0000259" key="2">
    <source>
        <dbReference type="Pfam" id="PF00561"/>
    </source>
</evidence>
<name>A0A1H6KSA9_RUMFL</name>
<dbReference type="AlphaFoldDB" id="A0A1H6KSA9"/>
<feature type="transmembrane region" description="Helical" evidence="1">
    <location>
        <begin position="12"/>
        <end position="33"/>
    </location>
</feature>
<dbReference type="SUPFAM" id="SSF53474">
    <property type="entry name" value="alpha/beta-Hydrolases"/>
    <property type="match status" value="1"/>
</dbReference>